<dbReference type="InterPro" id="IPR000244">
    <property type="entry name" value="Ribosomal_bL9"/>
</dbReference>
<feature type="coiled-coil region" evidence="8">
    <location>
        <begin position="44"/>
        <end position="82"/>
    </location>
</feature>
<comment type="similarity">
    <text evidence="1 7">Belongs to the bacterial ribosomal protein bL9 family.</text>
</comment>
<dbReference type="Gene3D" id="3.40.5.10">
    <property type="entry name" value="Ribosomal protein L9, N-terminal domain"/>
    <property type="match status" value="1"/>
</dbReference>
<evidence type="ECO:0000256" key="8">
    <source>
        <dbReference type="SAM" id="Coils"/>
    </source>
</evidence>
<dbReference type="Proteomes" id="UP000199481">
    <property type="component" value="Unassembled WGS sequence"/>
</dbReference>
<keyword evidence="11" id="KW-1185">Reference proteome</keyword>
<evidence type="ECO:0000256" key="7">
    <source>
        <dbReference type="HAMAP-Rule" id="MF_00503"/>
    </source>
</evidence>
<dbReference type="GO" id="GO:0019843">
    <property type="term" value="F:rRNA binding"/>
    <property type="evidence" value="ECO:0007669"/>
    <property type="project" value="UniProtKB-UniRule"/>
</dbReference>
<dbReference type="SUPFAM" id="SSF55653">
    <property type="entry name" value="Ribosomal protein L9 C-domain"/>
    <property type="match status" value="1"/>
</dbReference>
<dbReference type="Pfam" id="PF03948">
    <property type="entry name" value="Ribosomal_L9_C"/>
    <property type="match status" value="1"/>
</dbReference>
<dbReference type="InterPro" id="IPR020070">
    <property type="entry name" value="Ribosomal_bL9_N"/>
</dbReference>
<keyword evidence="8" id="KW-0175">Coiled coil</keyword>
<dbReference type="HAMAP" id="MF_00503">
    <property type="entry name" value="Ribosomal_bL9"/>
    <property type="match status" value="1"/>
</dbReference>
<evidence type="ECO:0000256" key="4">
    <source>
        <dbReference type="ARBA" id="ARBA00022980"/>
    </source>
</evidence>
<dbReference type="InterPro" id="IPR020069">
    <property type="entry name" value="Ribosomal_bL9_C"/>
</dbReference>
<evidence type="ECO:0000256" key="1">
    <source>
        <dbReference type="ARBA" id="ARBA00010605"/>
    </source>
</evidence>
<feature type="domain" description="Ribosomal protein L9" evidence="9">
    <location>
        <begin position="13"/>
        <end position="40"/>
    </location>
</feature>
<evidence type="ECO:0000313" key="10">
    <source>
        <dbReference type="EMBL" id="SDQ34442.1"/>
    </source>
</evidence>
<dbReference type="NCBIfam" id="TIGR00158">
    <property type="entry name" value="L9"/>
    <property type="match status" value="1"/>
</dbReference>
<evidence type="ECO:0000256" key="3">
    <source>
        <dbReference type="ARBA" id="ARBA00022884"/>
    </source>
</evidence>
<organism evidence="10 11">
    <name type="scientific">Carnobacterium viridans</name>
    <dbReference type="NCBI Taxonomy" id="174587"/>
    <lineage>
        <taxon>Bacteria</taxon>
        <taxon>Bacillati</taxon>
        <taxon>Bacillota</taxon>
        <taxon>Bacilli</taxon>
        <taxon>Lactobacillales</taxon>
        <taxon>Carnobacteriaceae</taxon>
        <taxon>Carnobacterium</taxon>
    </lineage>
</organism>
<keyword evidence="2 7" id="KW-0699">rRNA-binding</keyword>
<protein>
    <recommendedName>
        <fullName evidence="6 7">Large ribosomal subunit protein bL9</fullName>
    </recommendedName>
</protein>
<evidence type="ECO:0000313" key="11">
    <source>
        <dbReference type="Proteomes" id="UP000199481"/>
    </source>
</evidence>
<dbReference type="InterPro" id="IPR036935">
    <property type="entry name" value="Ribosomal_bL9_N_sf"/>
</dbReference>
<dbReference type="InterPro" id="IPR036791">
    <property type="entry name" value="Ribosomal_bL9_C_sf"/>
</dbReference>
<dbReference type="GO" id="GO:1990904">
    <property type="term" value="C:ribonucleoprotein complex"/>
    <property type="evidence" value="ECO:0007669"/>
    <property type="project" value="UniProtKB-KW"/>
</dbReference>
<keyword evidence="4 7" id="KW-0689">Ribosomal protein</keyword>
<gene>
    <name evidence="7" type="primary">rplI</name>
    <name evidence="10" type="ORF">SAMN04487752_1891</name>
</gene>
<comment type="function">
    <text evidence="7">Binds to the 23S rRNA.</text>
</comment>
<dbReference type="PROSITE" id="PS00651">
    <property type="entry name" value="RIBOSOMAL_L9"/>
    <property type="match status" value="1"/>
</dbReference>
<evidence type="ECO:0000259" key="9">
    <source>
        <dbReference type="PROSITE" id="PS00651"/>
    </source>
</evidence>
<sequence>MKVIFLADVKGKGKKGEVKNVADGYAHNFLLKNNLAKEATSASISELNGKIKADEKKEEEILQEAKKIKEFLEKDENAIEIKTKAAEDGRLFGSVTTKQIAAAAQKQLNIKLDKRKIELPVPIRSLTSMKIDVKIHPEVVATITVRVLPEN</sequence>
<dbReference type="InterPro" id="IPR020594">
    <property type="entry name" value="Ribosomal_bL9_bac/chp"/>
</dbReference>
<dbReference type="InterPro" id="IPR009027">
    <property type="entry name" value="Ribosomal_bL9/RNase_H1_N"/>
</dbReference>
<dbReference type="Pfam" id="PF01281">
    <property type="entry name" value="Ribosomal_L9_N"/>
    <property type="match status" value="1"/>
</dbReference>
<keyword evidence="5 7" id="KW-0687">Ribonucleoprotein</keyword>
<dbReference type="EMBL" id="FNJW01000008">
    <property type="protein sequence ID" value="SDQ34442.1"/>
    <property type="molecule type" value="Genomic_DNA"/>
</dbReference>
<dbReference type="GO" id="GO:0003735">
    <property type="term" value="F:structural constituent of ribosome"/>
    <property type="evidence" value="ECO:0007669"/>
    <property type="project" value="InterPro"/>
</dbReference>
<proteinExistence type="inferred from homology"/>
<name>A0A1H1A471_9LACT</name>
<dbReference type="GO" id="GO:0006412">
    <property type="term" value="P:translation"/>
    <property type="evidence" value="ECO:0007669"/>
    <property type="project" value="UniProtKB-UniRule"/>
</dbReference>
<evidence type="ECO:0000256" key="5">
    <source>
        <dbReference type="ARBA" id="ARBA00023274"/>
    </source>
</evidence>
<dbReference type="PANTHER" id="PTHR21368">
    <property type="entry name" value="50S RIBOSOMAL PROTEIN L9"/>
    <property type="match status" value="1"/>
</dbReference>
<dbReference type="GO" id="GO:0005840">
    <property type="term" value="C:ribosome"/>
    <property type="evidence" value="ECO:0007669"/>
    <property type="project" value="UniProtKB-KW"/>
</dbReference>
<dbReference type="AlphaFoldDB" id="A0A1H1A471"/>
<dbReference type="SUPFAM" id="SSF55658">
    <property type="entry name" value="L9 N-domain-like"/>
    <property type="match status" value="1"/>
</dbReference>
<evidence type="ECO:0000256" key="2">
    <source>
        <dbReference type="ARBA" id="ARBA00022730"/>
    </source>
</evidence>
<accession>A0A1H1A471</accession>
<dbReference type="Gene3D" id="3.10.430.100">
    <property type="entry name" value="Ribosomal protein L9, C-terminal domain"/>
    <property type="match status" value="1"/>
</dbReference>
<dbReference type="FunFam" id="3.40.5.10:FF:000002">
    <property type="entry name" value="50S ribosomal protein L9"/>
    <property type="match status" value="1"/>
</dbReference>
<reference evidence="11" key="1">
    <citation type="submission" date="2016-10" db="EMBL/GenBank/DDBJ databases">
        <authorList>
            <person name="Varghese N."/>
            <person name="Submissions S."/>
        </authorList>
    </citation>
    <scope>NUCLEOTIDE SEQUENCE [LARGE SCALE GENOMIC DNA]</scope>
    <source>
        <strain evidence="11">MPL-11</strain>
    </source>
</reference>
<evidence type="ECO:0000256" key="6">
    <source>
        <dbReference type="ARBA" id="ARBA00035292"/>
    </source>
</evidence>
<dbReference type="RefSeq" id="WP_089977424.1">
    <property type="nucleotide sequence ID" value="NZ_FNJW01000008.1"/>
</dbReference>
<dbReference type="OrthoDB" id="9788336at2"/>
<keyword evidence="3 7" id="KW-0694">RNA-binding</keyword>